<dbReference type="EMBL" id="GIFC01010059">
    <property type="protein sequence ID" value="MXU92142.1"/>
    <property type="molecule type" value="Transcribed_RNA"/>
</dbReference>
<organism evidence="1">
    <name type="scientific">Ixodes ricinus</name>
    <name type="common">Common tick</name>
    <name type="synonym">Acarus ricinus</name>
    <dbReference type="NCBI Taxonomy" id="34613"/>
    <lineage>
        <taxon>Eukaryota</taxon>
        <taxon>Metazoa</taxon>
        <taxon>Ecdysozoa</taxon>
        <taxon>Arthropoda</taxon>
        <taxon>Chelicerata</taxon>
        <taxon>Arachnida</taxon>
        <taxon>Acari</taxon>
        <taxon>Parasitiformes</taxon>
        <taxon>Ixodida</taxon>
        <taxon>Ixodoidea</taxon>
        <taxon>Ixodidae</taxon>
        <taxon>Ixodinae</taxon>
        <taxon>Ixodes</taxon>
    </lineage>
</organism>
<name>A0A6B0UR43_IXORI</name>
<accession>A0A6B0UR43</accession>
<dbReference type="AlphaFoldDB" id="A0A6B0UR43"/>
<evidence type="ECO:0000313" key="1">
    <source>
        <dbReference type="EMBL" id="MXU92142.1"/>
    </source>
</evidence>
<protein>
    <submittedName>
        <fullName evidence="1">Putative secreted protein</fullName>
    </submittedName>
</protein>
<reference evidence="1" key="1">
    <citation type="submission" date="2019-12" db="EMBL/GenBank/DDBJ databases">
        <title>An insight into the sialome of adult female Ixodes ricinus ticks feeding for 6 days.</title>
        <authorList>
            <person name="Perner J."/>
            <person name="Ribeiro J.M.C."/>
        </authorList>
    </citation>
    <scope>NUCLEOTIDE SEQUENCE</scope>
    <source>
        <strain evidence="1">Semi-engorged</strain>
        <tissue evidence="1">Salivary glands</tissue>
    </source>
</reference>
<sequence>MKWQLPYFLVYKSWFLSNIFLGESYTTMQLAVKYRGSAHPTFSENWVNLGLDLQNSQVCEMLLVGALTKWALPQYFTVYAGFFKKCFTVQLHFFMRCTASFVEHRNDVAIGGVAPSKRHCRRRSLLHFS</sequence>
<proteinExistence type="predicted"/>